<evidence type="ECO:0000313" key="5">
    <source>
        <dbReference type="Proteomes" id="UP000239485"/>
    </source>
</evidence>
<keyword evidence="2 3" id="KW-0040">ANK repeat</keyword>
<evidence type="ECO:0000313" key="4">
    <source>
        <dbReference type="EMBL" id="PPK93146.1"/>
    </source>
</evidence>
<dbReference type="PROSITE" id="PS50088">
    <property type="entry name" value="ANK_REPEAT"/>
    <property type="match status" value="1"/>
</dbReference>
<proteinExistence type="predicted"/>
<dbReference type="Proteomes" id="UP000239485">
    <property type="component" value="Unassembled WGS sequence"/>
</dbReference>
<keyword evidence="5" id="KW-1185">Reference proteome</keyword>
<keyword evidence="1" id="KW-0677">Repeat</keyword>
<evidence type="ECO:0000256" key="2">
    <source>
        <dbReference type="ARBA" id="ARBA00023043"/>
    </source>
</evidence>
<dbReference type="PANTHER" id="PTHR24171">
    <property type="entry name" value="ANKYRIN REPEAT DOMAIN-CONTAINING PROTEIN 39-RELATED"/>
    <property type="match status" value="1"/>
</dbReference>
<dbReference type="Gene3D" id="1.25.40.20">
    <property type="entry name" value="Ankyrin repeat-containing domain"/>
    <property type="match status" value="1"/>
</dbReference>
<evidence type="ECO:0000256" key="1">
    <source>
        <dbReference type="ARBA" id="ARBA00022737"/>
    </source>
</evidence>
<dbReference type="EMBL" id="PTJD01000011">
    <property type="protein sequence ID" value="PPK93146.1"/>
    <property type="molecule type" value="Genomic_DNA"/>
</dbReference>
<name>A0A2S6IG31_9ACTN</name>
<dbReference type="SUPFAM" id="SSF48403">
    <property type="entry name" value="Ankyrin repeat"/>
    <property type="match status" value="1"/>
</dbReference>
<organism evidence="4 5">
    <name type="scientific">Kineococcus xinjiangensis</name>
    <dbReference type="NCBI Taxonomy" id="512762"/>
    <lineage>
        <taxon>Bacteria</taxon>
        <taxon>Bacillati</taxon>
        <taxon>Actinomycetota</taxon>
        <taxon>Actinomycetes</taxon>
        <taxon>Kineosporiales</taxon>
        <taxon>Kineosporiaceae</taxon>
        <taxon>Kineococcus</taxon>
    </lineage>
</organism>
<reference evidence="4 5" key="1">
    <citation type="submission" date="2018-02" db="EMBL/GenBank/DDBJ databases">
        <title>Genomic Encyclopedia of Archaeal and Bacterial Type Strains, Phase II (KMG-II): from individual species to whole genera.</title>
        <authorList>
            <person name="Goeker M."/>
        </authorList>
    </citation>
    <scope>NUCLEOTIDE SEQUENCE [LARGE SCALE GENOMIC DNA]</scope>
    <source>
        <strain evidence="4 5">DSM 22857</strain>
    </source>
</reference>
<dbReference type="AlphaFoldDB" id="A0A2S6IG31"/>
<dbReference type="PROSITE" id="PS50297">
    <property type="entry name" value="ANK_REP_REGION"/>
    <property type="match status" value="1"/>
</dbReference>
<comment type="caution">
    <text evidence="4">The sequence shown here is derived from an EMBL/GenBank/DDBJ whole genome shotgun (WGS) entry which is preliminary data.</text>
</comment>
<dbReference type="Pfam" id="PF12796">
    <property type="entry name" value="Ank_2"/>
    <property type="match status" value="1"/>
</dbReference>
<feature type="repeat" description="ANK" evidence="3">
    <location>
        <begin position="63"/>
        <end position="95"/>
    </location>
</feature>
<accession>A0A2S6IG31</accession>
<gene>
    <name evidence="4" type="ORF">CLV92_11163</name>
</gene>
<dbReference type="SMART" id="SM00248">
    <property type="entry name" value="ANK"/>
    <property type="match status" value="2"/>
</dbReference>
<dbReference type="InterPro" id="IPR036770">
    <property type="entry name" value="Ankyrin_rpt-contain_sf"/>
</dbReference>
<dbReference type="InterPro" id="IPR002110">
    <property type="entry name" value="Ankyrin_rpt"/>
</dbReference>
<sequence>MSEQTPHTQEPSEPGAGRLAPHELGAEELRLLQAAFDLARSGETARLAELLDAGLPVNLTNSGGDTLLILAAYHVHPETVRMLLERGADTARVNDKGQTALAAATFRRSREVVADLLAAGADPELGGRSAVAIATFFDLPEMLGQLRGDGGPAGGPSA</sequence>
<protein>
    <submittedName>
        <fullName evidence="4">Uncharacterized protein</fullName>
    </submittedName>
</protein>
<evidence type="ECO:0000256" key="3">
    <source>
        <dbReference type="PROSITE-ProRule" id="PRU00023"/>
    </source>
</evidence>